<feature type="region of interest" description="Disordered" evidence="8">
    <location>
        <begin position="557"/>
        <end position="579"/>
    </location>
</feature>
<dbReference type="InterPro" id="IPR017937">
    <property type="entry name" value="Thioredoxin_CS"/>
</dbReference>
<keyword evidence="11" id="KW-1185">Reference proteome</keyword>
<dbReference type="PANTHER" id="PTHR13871:SF96">
    <property type="entry name" value="THIOREDOXIN DOMAIN-CONTAINING PROTEIN"/>
    <property type="match status" value="1"/>
</dbReference>
<dbReference type="InterPro" id="IPR045870">
    <property type="entry name" value="TryX_NRX_thioredoxin_dom"/>
</dbReference>
<dbReference type="Pfam" id="PF13905">
    <property type="entry name" value="Thioredoxin_8"/>
    <property type="match status" value="3"/>
</dbReference>
<dbReference type="PROSITE" id="PS00194">
    <property type="entry name" value="THIOREDOXIN_1"/>
    <property type="match status" value="1"/>
</dbReference>
<organism evidence="10 11">
    <name type="scientific">Iris pallida</name>
    <name type="common">Sweet iris</name>
    <dbReference type="NCBI Taxonomy" id="29817"/>
    <lineage>
        <taxon>Eukaryota</taxon>
        <taxon>Viridiplantae</taxon>
        <taxon>Streptophyta</taxon>
        <taxon>Embryophyta</taxon>
        <taxon>Tracheophyta</taxon>
        <taxon>Spermatophyta</taxon>
        <taxon>Magnoliopsida</taxon>
        <taxon>Liliopsida</taxon>
        <taxon>Asparagales</taxon>
        <taxon>Iridaceae</taxon>
        <taxon>Iridoideae</taxon>
        <taxon>Irideae</taxon>
        <taxon>Iris</taxon>
    </lineage>
</organism>
<dbReference type="Proteomes" id="UP001140949">
    <property type="component" value="Unassembled WGS sequence"/>
</dbReference>
<feature type="domain" description="Thioredoxin" evidence="9">
    <location>
        <begin position="331"/>
        <end position="491"/>
    </location>
</feature>
<dbReference type="GO" id="GO:0004791">
    <property type="term" value="F:thioredoxin-disulfide reductase (NADPH) activity"/>
    <property type="evidence" value="ECO:0007669"/>
    <property type="project" value="InterPro"/>
</dbReference>
<comment type="caution">
    <text evidence="10">The sequence shown here is derived from an EMBL/GenBank/DDBJ whole genome shotgun (WGS) entry which is preliminary data.</text>
</comment>
<dbReference type="InterPro" id="IPR004146">
    <property type="entry name" value="DC1"/>
</dbReference>
<dbReference type="AlphaFoldDB" id="A0AAX6I306"/>
<dbReference type="InterPro" id="IPR052259">
    <property type="entry name" value="Nucleoredoxin-like"/>
</dbReference>
<feature type="compositionally biased region" description="Acidic residues" evidence="8">
    <location>
        <begin position="557"/>
        <end position="566"/>
    </location>
</feature>
<evidence type="ECO:0000256" key="5">
    <source>
        <dbReference type="ARBA" id="ARBA00025782"/>
    </source>
</evidence>
<feature type="domain" description="Thioredoxin" evidence="9">
    <location>
        <begin position="1"/>
        <end position="171"/>
    </location>
</feature>
<dbReference type="SUPFAM" id="SSF52833">
    <property type="entry name" value="Thioredoxin-like"/>
    <property type="match status" value="3"/>
</dbReference>
<sequence>MAEAAVTATNGGADGGERHDLKSILSSDGRDFLVRSNGDQVNINNLAGKVVGLYFSASWCGPCHRFTPKLADAYTELSSKGAPFEVVFVSADEDEDSFSKYFSEMPWLAIPFSDSETRDRLDKLFSVQGIPHLVILDESGKVVNEKAVQAVIEYGSESYPFTQERIAKMKADEEAAKKEQTLQSVLVSPSRDFLISNDGSKVPVLQLEGKIVGLYFCVSSYVPCNKFTPKLAAVHKELKEKGEGFEVVLVSLDSEESSFKTGFADMPWLAIPFKDKSRDRLVRYFELETIPTLVVIGSDGKTLMSNAAELVEDHGVEAYPFSQEKLAELAEKERARLEAQTLESLLVSGEKDYVIGKGGAKVQISELVGKNVLLYFSAQWCPPCRAFLPKLIDAYHQIKSRDANFEVIFISSDRDQASFDDFFSTMPWLALPFGDDRKGSLSRTFKISGIPSLVAIGPTGRTVTKEARNLMMVHGADAYPFTEERVRELEAAAEEEAKKWPERVKHPLHEEHELVRARRRGYTCDGCGEGGSGWSFYCKECDFDLHPKCALAEEEAEAAGDGEGGGEEEKSGKDGYVCDGEVCYKA</sequence>
<evidence type="ECO:0000256" key="6">
    <source>
        <dbReference type="ARBA" id="ARBA00047388"/>
    </source>
</evidence>
<gene>
    <name evidence="10" type="ORF">M6B38_276955</name>
</gene>
<dbReference type="InterPro" id="IPR046349">
    <property type="entry name" value="C1-like_sf"/>
</dbReference>
<dbReference type="InterPro" id="IPR036249">
    <property type="entry name" value="Thioredoxin-like_sf"/>
</dbReference>
<evidence type="ECO:0000256" key="2">
    <source>
        <dbReference type="ARBA" id="ARBA00022737"/>
    </source>
</evidence>
<dbReference type="EMBL" id="JANAVB010005397">
    <property type="protein sequence ID" value="KAJ6847478.1"/>
    <property type="molecule type" value="Genomic_DNA"/>
</dbReference>
<comment type="similarity">
    <text evidence="5">Belongs to the nucleoredoxin family.</text>
</comment>
<evidence type="ECO:0000256" key="7">
    <source>
        <dbReference type="ARBA" id="ARBA00047804"/>
    </source>
</evidence>
<dbReference type="CDD" id="cd03009">
    <property type="entry name" value="TryX_like_TryX_NRX"/>
    <property type="match status" value="2"/>
</dbReference>
<dbReference type="EC" id="1.8.1.8" evidence="1"/>
<evidence type="ECO:0000313" key="11">
    <source>
        <dbReference type="Proteomes" id="UP001140949"/>
    </source>
</evidence>
<dbReference type="Pfam" id="PF03107">
    <property type="entry name" value="C1_2"/>
    <property type="match status" value="1"/>
</dbReference>
<reference evidence="10" key="1">
    <citation type="journal article" date="2023" name="GigaByte">
        <title>Genome assembly of the bearded iris, Iris pallida Lam.</title>
        <authorList>
            <person name="Bruccoleri R.E."/>
            <person name="Oakeley E.J."/>
            <person name="Faust A.M.E."/>
            <person name="Altorfer M."/>
            <person name="Dessus-Babus S."/>
            <person name="Burckhardt D."/>
            <person name="Oertli M."/>
            <person name="Naumann U."/>
            <person name="Petersen F."/>
            <person name="Wong J."/>
        </authorList>
    </citation>
    <scope>NUCLEOTIDE SEQUENCE</scope>
    <source>
        <strain evidence="10">GSM-AAB239-AS_SAM_17_03QT</strain>
    </source>
</reference>
<evidence type="ECO:0000256" key="3">
    <source>
        <dbReference type="ARBA" id="ARBA00023002"/>
    </source>
</evidence>
<feature type="region of interest" description="Disordered" evidence="8">
    <location>
        <begin position="1"/>
        <end position="20"/>
    </location>
</feature>
<evidence type="ECO:0000313" key="10">
    <source>
        <dbReference type="EMBL" id="KAJ6847478.1"/>
    </source>
</evidence>
<evidence type="ECO:0000256" key="4">
    <source>
        <dbReference type="ARBA" id="ARBA00023027"/>
    </source>
</evidence>
<dbReference type="InterPro" id="IPR013766">
    <property type="entry name" value="Thioredoxin_domain"/>
</dbReference>
<dbReference type="PANTHER" id="PTHR13871">
    <property type="entry name" value="THIOREDOXIN"/>
    <property type="match status" value="1"/>
</dbReference>
<protein>
    <recommendedName>
        <fullName evidence="1">protein-disulfide reductase</fullName>
        <ecNumber evidence="1">1.8.1.8</ecNumber>
    </recommendedName>
</protein>
<dbReference type="PROSITE" id="PS51352">
    <property type="entry name" value="THIOREDOXIN_2"/>
    <property type="match status" value="2"/>
</dbReference>
<reference evidence="10" key="2">
    <citation type="submission" date="2023-04" db="EMBL/GenBank/DDBJ databases">
        <authorList>
            <person name="Bruccoleri R.E."/>
            <person name="Oakeley E.J."/>
            <person name="Faust A.-M."/>
            <person name="Dessus-Babus S."/>
            <person name="Altorfer M."/>
            <person name="Burckhardt D."/>
            <person name="Oertli M."/>
            <person name="Naumann U."/>
            <person name="Petersen F."/>
            <person name="Wong J."/>
        </authorList>
    </citation>
    <scope>NUCLEOTIDE SEQUENCE</scope>
    <source>
        <strain evidence="10">GSM-AAB239-AS_SAM_17_03QT</strain>
        <tissue evidence="10">Leaf</tissue>
    </source>
</reference>
<evidence type="ECO:0000259" key="9">
    <source>
        <dbReference type="PROSITE" id="PS51352"/>
    </source>
</evidence>
<evidence type="ECO:0000256" key="1">
    <source>
        <dbReference type="ARBA" id="ARBA00012612"/>
    </source>
</evidence>
<keyword evidence="4" id="KW-0520">NAD</keyword>
<proteinExistence type="inferred from homology"/>
<dbReference type="InterPro" id="IPR012336">
    <property type="entry name" value="Thioredoxin-like_fold"/>
</dbReference>
<comment type="catalytic activity">
    <reaction evidence="6">
        <text>[protein]-dithiol + NAD(+) = [protein]-disulfide + NADH + H(+)</text>
        <dbReference type="Rhea" id="RHEA:18749"/>
        <dbReference type="Rhea" id="RHEA-COMP:10593"/>
        <dbReference type="Rhea" id="RHEA-COMP:10594"/>
        <dbReference type="ChEBI" id="CHEBI:15378"/>
        <dbReference type="ChEBI" id="CHEBI:29950"/>
        <dbReference type="ChEBI" id="CHEBI:50058"/>
        <dbReference type="ChEBI" id="CHEBI:57540"/>
        <dbReference type="ChEBI" id="CHEBI:57945"/>
        <dbReference type="EC" id="1.8.1.8"/>
    </reaction>
</comment>
<accession>A0AAX6I306</accession>
<dbReference type="SUPFAM" id="SSF57889">
    <property type="entry name" value="Cysteine-rich domain"/>
    <property type="match status" value="1"/>
</dbReference>
<comment type="catalytic activity">
    <reaction evidence="7">
        <text>[protein]-dithiol + NADP(+) = [protein]-disulfide + NADPH + H(+)</text>
        <dbReference type="Rhea" id="RHEA:18753"/>
        <dbReference type="Rhea" id="RHEA-COMP:10593"/>
        <dbReference type="Rhea" id="RHEA-COMP:10594"/>
        <dbReference type="ChEBI" id="CHEBI:15378"/>
        <dbReference type="ChEBI" id="CHEBI:29950"/>
        <dbReference type="ChEBI" id="CHEBI:50058"/>
        <dbReference type="ChEBI" id="CHEBI:57783"/>
        <dbReference type="ChEBI" id="CHEBI:58349"/>
        <dbReference type="EC" id="1.8.1.8"/>
    </reaction>
</comment>
<keyword evidence="2" id="KW-0677">Repeat</keyword>
<evidence type="ECO:0000256" key="8">
    <source>
        <dbReference type="SAM" id="MobiDB-lite"/>
    </source>
</evidence>
<keyword evidence="3" id="KW-0560">Oxidoreductase</keyword>
<name>A0AAX6I306_IRIPA</name>
<dbReference type="Gene3D" id="3.40.30.10">
    <property type="entry name" value="Glutaredoxin"/>
    <property type="match status" value="3"/>
</dbReference>